<dbReference type="InterPro" id="IPR032675">
    <property type="entry name" value="LRR_dom_sf"/>
</dbReference>
<dbReference type="Gene3D" id="1.20.1280.50">
    <property type="match status" value="1"/>
</dbReference>
<dbReference type="Gene3D" id="3.80.10.10">
    <property type="entry name" value="Ribonuclease Inhibitor"/>
    <property type="match status" value="1"/>
</dbReference>
<name>A0AAW0BW23_9AGAR</name>
<accession>A0AAW0BW23</accession>
<dbReference type="EMBL" id="JAYKXP010000072">
    <property type="protein sequence ID" value="KAK7031021.1"/>
    <property type="molecule type" value="Genomic_DNA"/>
</dbReference>
<reference evidence="1 2" key="1">
    <citation type="submission" date="2024-01" db="EMBL/GenBank/DDBJ databases">
        <title>A draft genome for a cacao thread blight-causing isolate of Paramarasmius palmivorus.</title>
        <authorList>
            <person name="Baruah I.K."/>
            <person name="Bukari Y."/>
            <person name="Amoako-Attah I."/>
            <person name="Meinhardt L.W."/>
            <person name="Bailey B.A."/>
            <person name="Cohen S.P."/>
        </authorList>
    </citation>
    <scope>NUCLEOTIDE SEQUENCE [LARGE SCALE GENOMIC DNA]</scope>
    <source>
        <strain evidence="1 2">GH-12</strain>
    </source>
</reference>
<sequence>MQNLNSSPFNHVLHSNYTPSCKEIKTIKNLILEPEERVRLLKEEIVQLQGFIDSHRALLAPARRLPRDIIVEIFLHCLPTDRLPARSVKEAPLLLTTICRQWRDVALDTPRLWRAIHFAFPRIIGYTLDDTFRNMFRAWKEGLQRWLGRARSVPVTISYVMRPRIDKYVPQIFRQELEGMCLQLMDILTHYRLQWKSLYLQHLPIGTLSSFRNIKGSDAPLLDTLFLHYDDRDLRDILDEWPVRQASDYPFLDIARLPSIRALHIGNDFIDPFLLPICWNKLIELQMRITEYFDTINAYDVMYTLSRRCRSLRKCQLGLFAAYFPDAYHRPAQKWDTLTELDLSLPYLHPESISSMCWKTFFNLFTAPNLSRLTIHVRHGGRAAPFQIEEAPFLGLLTRSNCRITHLDLDMRLSDKALIECLQWMPSLTSLHASHVVRQNAFMTDYGELWTIQQHLPLFTHYFFESLIPSEDNVLCPRLETLSLKYCGLDRAEDICRLAQARSGQDQTVRLRSISVTVQTDTSEGPTTEQLEGAQLLKDAGAEVIWYSNTFDEKSYIDYSAKRDPLLNPFVNTTPTAGMPDLLGEY</sequence>
<dbReference type="AlphaFoldDB" id="A0AAW0BW23"/>
<comment type="caution">
    <text evidence="1">The sequence shown here is derived from an EMBL/GenBank/DDBJ whole genome shotgun (WGS) entry which is preliminary data.</text>
</comment>
<evidence type="ECO:0000313" key="2">
    <source>
        <dbReference type="Proteomes" id="UP001383192"/>
    </source>
</evidence>
<proteinExistence type="predicted"/>
<organism evidence="1 2">
    <name type="scientific">Paramarasmius palmivorus</name>
    <dbReference type="NCBI Taxonomy" id="297713"/>
    <lineage>
        <taxon>Eukaryota</taxon>
        <taxon>Fungi</taxon>
        <taxon>Dikarya</taxon>
        <taxon>Basidiomycota</taxon>
        <taxon>Agaricomycotina</taxon>
        <taxon>Agaricomycetes</taxon>
        <taxon>Agaricomycetidae</taxon>
        <taxon>Agaricales</taxon>
        <taxon>Marasmiineae</taxon>
        <taxon>Marasmiaceae</taxon>
        <taxon>Paramarasmius</taxon>
    </lineage>
</organism>
<dbReference type="SUPFAM" id="SSF52047">
    <property type="entry name" value="RNI-like"/>
    <property type="match status" value="1"/>
</dbReference>
<gene>
    <name evidence="1" type="ORF">VNI00_013811</name>
</gene>
<dbReference type="Proteomes" id="UP001383192">
    <property type="component" value="Unassembled WGS sequence"/>
</dbReference>
<protein>
    <recommendedName>
        <fullName evidence="3">F-box domain-containing protein</fullName>
    </recommendedName>
</protein>
<keyword evidence="2" id="KW-1185">Reference proteome</keyword>
<evidence type="ECO:0008006" key="3">
    <source>
        <dbReference type="Google" id="ProtNLM"/>
    </source>
</evidence>
<evidence type="ECO:0000313" key="1">
    <source>
        <dbReference type="EMBL" id="KAK7031021.1"/>
    </source>
</evidence>